<sequence>MTSRGFTTIENEWITLKDGTRFAARIWMPDGAEQDPVPAVFEFLPYRKRDGTSLRDESTYPVFAGAGIAGVRVDIRGSGESDGVIDGEYTERELAD</sequence>
<comment type="caution">
    <text evidence="2">The sequence shown here is derived from an EMBL/GenBank/DDBJ whole genome shotgun (WGS) entry which is preliminary data.</text>
</comment>
<protein>
    <submittedName>
        <fullName evidence="2">Peptidase</fullName>
    </submittedName>
</protein>
<dbReference type="RefSeq" id="WP_281428479.1">
    <property type="nucleotide sequence ID" value="NZ_JAILYJ010000011.1"/>
</dbReference>
<feature type="domain" description="Xaa-Pro dipeptidyl-peptidase-like" evidence="1">
    <location>
        <begin position="18"/>
        <end position="93"/>
    </location>
</feature>
<accession>A0ABS7M2U9</accession>
<dbReference type="Pfam" id="PF02129">
    <property type="entry name" value="Peptidase_S15"/>
    <property type="match status" value="1"/>
</dbReference>
<dbReference type="InterPro" id="IPR029058">
    <property type="entry name" value="AB_hydrolase_fold"/>
</dbReference>
<feature type="non-terminal residue" evidence="2">
    <location>
        <position position="96"/>
    </location>
</feature>
<dbReference type="SUPFAM" id="SSF53474">
    <property type="entry name" value="alpha/beta-Hydrolases"/>
    <property type="match status" value="1"/>
</dbReference>
<name>A0ABS7M2U9_9HYPH</name>
<keyword evidence="3" id="KW-1185">Reference proteome</keyword>
<proteinExistence type="predicted"/>
<gene>
    <name evidence="2" type="ORF">K6M89_19360</name>
</gene>
<organism evidence="2 3">
    <name type="scientific">Rhizobium croatiense</name>
    <dbReference type="NCBI Taxonomy" id="2867516"/>
    <lineage>
        <taxon>Bacteria</taxon>
        <taxon>Pseudomonadati</taxon>
        <taxon>Pseudomonadota</taxon>
        <taxon>Alphaproteobacteria</taxon>
        <taxon>Hyphomicrobiales</taxon>
        <taxon>Rhizobiaceae</taxon>
        <taxon>Rhizobium/Agrobacterium group</taxon>
        <taxon>Rhizobium</taxon>
    </lineage>
</organism>
<dbReference type="Gene3D" id="3.40.50.1820">
    <property type="entry name" value="alpha/beta hydrolase"/>
    <property type="match status" value="1"/>
</dbReference>
<reference evidence="2 3" key="1">
    <citation type="submission" date="2021-08" db="EMBL/GenBank/DDBJ databases">
        <title>Rhizobium croatiense sp. nov. and Rhizobium redzepovicii sp. nov., two new species isolated from nodules of Phaseolus vulgaris in Croatia.</title>
        <authorList>
            <person name="Rajnovic I."/>
            <person name="Ramirez-Bahena M.H."/>
            <person name="Kajic S."/>
            <person name="Igual M.J."/>
            <person name="Peix A."/>
            <person name="Velazquez E."/>
            <person name="Sikora S."/>
        </authorList>
    </citation>
    <scope>NUCLEOTIDE SEQUENCE [LARGE SCALE GENOMIC DNA]</scope>
    <source>
        <strain evidence="2 3">13T</strain>
    </source>
</reference>
<evidence type="ECO:0000259" key="1">
    <source>
        <dbReference type="Pfam" id="PF02129"/>
    </source>
</evidence>
<evidence type="ECO:0000313" key="3">
    <source>
        <dbReference type="Proteomes" id="UP000733858"/>
    </source>
</evidence>
<evidence type="ECO:0000313" key="2">
    <source>
        <dbReference type="EMBL" id="MBY4631443.1"/>
    </source>
</evidence>
<dbReference type="InterPro" id="IPR000383">
    <property type="entry name" value="Xaa-Pro-like_dom"/>
</dbReference>
<dbReference type="EMBL" id="JAILYJ010000011">
    <property type="protein sequence ID" value="MBY4631443.1"/>
    <property type="molecule type" value="Genomic_DNA"/>
</dbReference>
<dbReference type="Proteomes" id="UP000733858">
    <property type="component" value="Unassembled WGS sequence"/>
</dbReference>